<proteinExistence type="predicted"/>
<dbReference type="STRING" id="1314790.A0A1Y1ZBH1"/>
<feature type="domain" description="Arrestin-like N-terminal" evidence="1">
    <location>
        <begin position="31"/>
        <end position="126"/>
    </location>
</feature>
<reference evidence="3 4" key="1">
    <citation type="submission" date="2016-07" db="EMBL/GenBank/DDBJ databases">
        <title>Pervasive Adenine N6-methylation of Active Genes in Fungi.</title>
        <authorList>
            <consortium name="DOE Joint Genome Institute"/>
            <person name="Mondo S.J."/>
            <person name="Dannebaum R.O."/>
            <person name="Kuo R.C."/>
            <person name="Labutti K."/>
            <person name="Haridas S."/>
            <person name="Kuo A."/>
            <person name="Salamov A."/>
            <person name="Ahrendt S.R."/>
            <person name="Lipzen A."/>
            <person name="Sullivan W."/>
            <person name="Andreopoulos W.B."/>
            <person name="Clum A."/>
            <person name="Lindquist E."/>
            <person name="Daum C."/>
            <person name="Ramamoorthy G.K."/>
            <person name="Gryganskyi A."/>
            <person name="Culley D."/>
            <person name="Magnuson J.K."/>
            <person name="James T.Y."/>
            <person name="O'Malley M.A."/>
            <person name="Stajich J.E."/>
            <person name="Spatafora J.W."/>
            <person name="Visel A."/>
            <person name="Grigoriev I.V."/>
        </authorList>
    </citation>
    <scope>NUCLEOTIDE SEQUENCE [LARGE SCALE GENOMIC DNA]</scope>
    <source>
        <strain evidence="3 4">CBS 931.73</strain>
    </source>
</reference>
<dbReference type="GO" id="GO:0005886">
    <property type="term" value="C:plasma membrane"/>
    <property type="evidence" value="ECO:0007669"/>
    <property type="project" value="TreeGrafter"/>
</dbReference>
<feature type="domain" description="Arrestin C-terminal-like" evidence="2">
    <location>
        <begin position="162"/>
        <end position="295"/>
    </location>
</feature>
<dbReference type="GO" id="GO:0070086">
    <property type="term" value="P:ubiquitin-dependent endocytosis"/>
    <property type="evidence" value="ECO:0007669"/>
    <property type="project" value="TreeGrafter"/>
</dbReference>
<evidence type="ECO:0000313" key="3">
    <source>
        <dbReference type="EMBL" id="ORY07642.1"/>
    </source>
</evidence>
<evidence type="ECO:0000259" key="2">
    <source>
        <dbReference type="Pfam" id="PF02752"/>
    </source>
</evidence>
<dbReference type="InParanoid" id="A0A1Y1ZBH1"/>
<gene>
    <name evidence="3" type="ORF">K493DRAFT_332708</name>
</gene>
<accession>A0A1Y1ZBH1</accession>
<dbReference type="EMBL" id="MCFE01000007">
    <property type="protein sequence ID" value="ORY07642.1"/>
    <property type="molecule type" value="Genomic_DNA"/>
</dbReference>
<dbReference type="OrthoDB" id="2333384at2759"/>
<dbReference type="Gene3D" id="2.60.40.640">
    <property type="match status" value="2"/>
</dbReference>
<dbReference type="InterPro" id="IPR011021">
    <property type="entry name" value="Arrestin-like_N"/>
</dbReference>
<dbReference type="Pfam" id="PF02752">
    <property type="entry name" value="Arrestin_C"/>
    <property type="match status" value="1"/>
</dbReference>
<dbReference type="InterPro" id="IPR014752">
    <property type="entry name" value="Arrestin-like_C"/>
</dbReference>
<comment type="caution">
    <text evidence="3">The sequence shown here is derived from an EMBL/GenBank/DDBJ whole genome shotgun (WGS) entry which is preliminary data.</text>
</comment>
<evidence type="ECO:0000313" key="4">
    <source>
        <dbReference type="Proteomes" id="UP000193498"/>
    </source>
</evidence>
<dbReference type="GO" id="GO:0031625">
    <property type="term" value="F:ubiquitin protein ligase binding"/>
    <property type="evidence" value="ECO:0007669"/>
    <property type="project" value="TreeGrafter"/>
</dbReference>
<name>A0A1Y1ZBH1_9FUNG</name>
<dbReference type="Proteomes" id="UP000193498">
    <property type="component" value="Unassembled WGS sequence"/>
</dbReference>
<dbReference type="AlphaFoldDB" id="A0A1Y1ZBH1"/>
<evidence type="ECO:0000259" key="1">
    <source>
        <dbReference type="Pfam" id="PF00339"/>
    </source>
</evidence>
<dbReference type="InterPro" id="IPR050357">
    <property type="entry name" value="Arrestin_domain-protein"/>
</dbReference>
<dbReference type="InterPro" id="IPR011022">
    <property type="entry name" value="Arrestin_C-like"/>
</dbReference>
<dbReference type="GO" id="GO:0005829">
    <property type="term" value="C:cytosol"/>
    <property type="evidence" value="ECO:0007669"/>
    <property type="project" value="TreeGrafter"/>
</dbReference>
<dbReference type="PANTHER" id="PTHR11188">
    <property type="entry name" value="ARRESTIN DOMAIN CONTAINING PROTEIN"/>
    <property type="match status" value="1"/>
</dbReference>
<dbReference type="PANTHER" id="PTHR11188:SF17">
    <property type="entry name" value="FI21816P1"/>
    <property type="match status" value="1"/>
</dbReference>
<protein>
    <recommendedName>
        <fullName evidence="5">Arrestin C-terminal-like domain-containing protein</fullName>
    </recommendedName>
</protein>
<sequence length="341" mass="38110">MFSSSTLTIALQTDTLFTNFYTAEDTTQMALRGSVVINANSTLKAKRLSLQFNGKLSMQFPASIKKTRRDLVDQTIILFEHEKATPISGQRSFPFELLVPSDLPESFCGEYGKIKYSLKAIVETPFINSDLKSEVPIMIQRNAATSTQQEFTGEYTMEGGVEGKLTCNVTLPTSEYIPGEKFDVQMSALPLIDSVSVSNITCTLKEYTHFHIPSKNDQTRLSVAEYMKCLSITSSSFRNDEQEKTLLMKAPESASCSCFNPLVEISHVLSMRISWESSEGRKDSFVMNIPITIVSLIGSPDFDQLPKYQTIELPPTYHSAIRNPEDDAVVVCLPPPYHHIE</sequence>
<evidence type="ECO:0008006" key="5">
    <source>
        <dbReference type="Google" id="ProtNLM"/>
    </source>
</evidence>
<organism evidence="3 4">
    <name type="scientific">Basidiobolus meristosporus CBS 931.73</name>
    <dbReference type="NCBI Taxonomy" id="1314790"/>
    <lineage>
        <taxon>Eukaryota</taxon>
        <taxon>Fungi</taxon>
        <taxon>Fungi incertae sedis</taxon>
        <taxon>Zoopagomycota</taxon>
        <taxon>Entomophthoromycotina</taxon>
        <taxon>Basidiobolomycetes</taxon>
        <taxon>Basidiobolales</taxon>
        <taxon>Basidiobolaceae</taxon>
        <taxon>Basidiobolus</taxon>
    </lineage>
</organism>
<dbReference type="InterPro" id="IPR014756">
    <property type="entry name" value="Ig_E-set"/>
</dbReference>
<keyword evidence="4" id="KW-1185">Reference proteome</keyword>
<dbReference type="Pfam" id="PF00339">
    <property type="entry name" value="Arrestin_N"/>
    <property type="match status" value="1"/>
</dbReference>
<dbReference type="SUPFAM" id="SSF81296">
    <property type="entry name" value="E set domains"/>
    <property type="match status" value="1"/>
</dbReference>
<dbReference type="GO" id="GO:0030674">
    <property type="term" value="F:protein-macromolecule adaptor activity"/>
    <property type="evidence" value="ECO:0007669"/>
    <property type="project" value="TreeGrafter"/>
</dbReference>